<feature type="domain" description="3-oxo-5-alpha-steroid 4-dehydrogenase C-terminal" evidence="7">
    <location>
        <begin position="211"/>
        <end position="245"/>
    </location>
</feature>
<gene>
    <name evidence="8" type="ORF">DFJ43DRAFT_413991</name>
</gene>
<feature type="transmembrane region" description="Helical" evidence="6">
    <location>
        <begin position="89"/>
        <end position="108"/>
    </location>
</feature>
<keyword evidence="9" id="KW-1185">Reference proteome</keyword>
<name>A0AA38N029_9AGAR</name>
<keyword evidence="3 6" id="KW-0812">Transmembrane</keyword>
<dbReference type="InterPro" id="IPR001104">
    <property type="entry name" value="3-oxo-5_a-steroid_4-DH_C"/>
</dbReference>
<feature type="transmembrane region" description="Helical" evidence="6">
    <location>
        <begin position="120"/>
        <end position="138"/>
    </location>
</feature>
<dbReference type="GO" id="GO:0016020">
    <property type="term" value="C:membrane"/>
    <property type="evidence" value="ECO:0007669"/>
    <property type="project" value="UniProtKB-SubCell"/>
</dbReference>
<dbReference type="Proteomes" id="UP001176059">
    <property type="component" value="Unassembled WGS sequence"/>
</dbReference>
<proteinExistence type="inferred from homology"/>
<dbReference type="InterPro" id="IPR039357">
    <property type="entry name" value="SRD5A/TECR"/>
</dbReference>
<feature type="transmembrane region" description="Helical" evidence="6">
    <location>
        <begin position="20"/>
        <end position="38"/>
    </location>
</feature>
<reference evidence="8" key="2">
    <citation type="journal article" date="2023" name="Proc. Natl. Acad. Sci. U.S.A.">
        <title>A global phylogenomic analysis of the shiitake genus Lentinula.</title>
        <authorList>
            <person name="Sierra-Patev S."/>
            <person name="Min B."/>
            <person name="Naranjo-Ortiz M."/>
            <person name="Looney B."/>
            <person name="Konkel Z."/>
            <person name="Slot J.C."/>
            <person name="Sakamoto Y."/>
            <person name="Steenwyk J.L."/>
            <person name="Rokas A."/>
            <person name="Carro J."/>
            <person name="Camarero S."/>
            <person name="Ferreira P."/>
            <person name="Molpeceres G."/>
            <person name="Ruiz-Duenas F.J."/>
            <person name="Serrano A."/>
            <person name="Henrissat B."/>
            <person name="Drula E."/>
            <person name="Hughes K.W."/>
            <person name="Mata J.L."/>
            <person name="Ishikawa N.K."/>
            <person name="Vargas-Isla R."/>
            <person name="Ushijima S."/>
            <person name="Smith C.A."/>
            <person name="Donoghue J."/>
            <person name="Ahrendt S."/>
            <person name="Andreopoulos W."/>
            <person name="He G."/>
            <person name="LaButti K."/>
            <person name="Lipzen A."/>
            <person name="Ng V."/>
            <person name="Riley R."/>
            <person name="Sandor L."/>
            <person name="Barry K."/>
            <person name="Martinez A.T."/>
            <person name="Xiao Y."/>
            <person name="Gibbons J.G."/>
            <person name="Terashima K."/>
            <person name="Grigoriev I.V."/>
            <person name="Hibbett D."/>
        </authorList>
    </citation>
    <scope>NUCLEOTIDE SEQUENCE</scope>
    <source>
        <strain evidence="8">ET3784</strain>
    </source>
</reference>
<comment type="similarity">
    <text evidence="2">Belongs to the steroid 5-alpha reductase family.</text>
</comment>
<reference evidence="8" key="1">
    <citation type="submission" date="2022-08" db="EMBL/GenBank/DDBJ databases">
        <authorList>
            <consortium name="DOE Joint Genome Institute"/>
            <person name="Min B."/>
            <person name="Sierra-Patev S."/>
            <person name="Naranjo-Ortiz M."/>
            <person name="Looney B."/>
            <person name="Konkel Z."/>
            <person name="Slot J.C."/>
            <person name="Sakamoto Y."/>
            <person name="Steenwyk J.L."/>
            <person name="Rokas A."/>
            <person name="Carro J."/>
            <person name="Camarero S."/>
            <person name="Ferreira P."/>
            <person name="Molpeceres G."/>
            <person name="Ruiz-duenas F.J."/>
            <person name="Serrano A."/>
            <person name="Henrissat B."/>
            <person name="Drula E."/>
            <person name="Hughes K.W."/>
            <person name="Mata J.L."/>
            <person name="Ishikawa N.K."/>
            <person name="Vargas-Isla R."/>
            <person name="Ushijima S."/>
            <person name="Smith C.A."/>
            <person name="Ahrendt S."/>
            <person name="Andreopoulos W."/>
            <person name="He G."/>
            <person name="LaButti K."/>
            <person name="Lipzen A."/>
            <person name="Ng V."/>
            <person name="Riley R."/>
            <person name="Sandor L."/>
            <person name="Barry K."/>
            <person name="Martinez A.T."/>
            <person name="Xiao Y."/>
            <person name="Gibbons J.G."/>
            <person name="Terashima K."/>
            <person name="Hibbett D.S."/>
            <person name="Grigoriev I.V."/>
        </authorList>
    </citation>
    <scope>NUCLEOTIDE SEQUENCE</scope>
    <source>
        <strain evidence="8">ET3784</strain>
    </source>
</reference>
<evidence type="ECO:0000256" key="6">
    <source>
        <dbReference type="SAM" id="Phobius"/>
    </source>
</evidence>
<dbReference type="PANTHER" id="PTHR10556:SF43">
    <property type="entry name" value="STEROID 5-ALPHA-REDUCTASE DET2"/>
    <property type="match status" value="1"/>
</dbReference>
<evidence type="ECO:0000256" key="5">
    <source>
        <dbReference type="ARBA" id="ARBA00023136"/>
    </source>
</evidence>
<feature type="domain" description="3-oxo-5-alpha-steroid 4-dehydrogenase C-terminal" evidence="7">
    <location>
        <begin position="120"/>
        <end position="187"/>
    </location>
</feature>
<dbReference type="GO" id="GO:0006629">
    <property type="term" value="P:lipid metabolic process"/>
    <property type="evidence" value="ECO:0007669"/>
    <property type="project" value="InterPro"/>
</dbReference>
<comment type="subcellular location">
    <subcellularLocation>
        <location evidence="1">Membrane</location>
        <topology evidence="1">Multi-pass membrane protein</topology>
    </subcellularLocation>
</comment>
<sequence length="367" mass="41176">MFKLSANGAKIAYNACRKWFTIVSMMIGPVLFVINAPFGRFALNGKSIFLLDGRKSWIVMELVSPLMFIDTFLNSPLSRGEPVSFEPSLAQYVLAGAYLTHYLNRAIISPLRTPSRSKSHIIVPLAGVLFNTLNGFLMGTYLSSPAAFAYLSRSRPTFFVGLSIWAIGFAGNLIHDEILLNIRRKASSKPDGKATRSSGKTTENEDENIPEHYAIPYGMLYKYISYPNYFCEWIEWFGYALAASPFPFDTSSLGYAVRALRSPSIIFAPSSVFAPRLTPPWIFLLNEIVLMLPRAYKGIGGTKKGSVTRTRRKGRSSCRLYGRLETNTILRWLFPTVPKCCSRDDLVRREVALIDHLFEVFVASCSH</sequence>
<evidence type="ECO:0000313" key="9">
    <source>
        <dbReference type="Proteomes" id="UP001176059"/>
    </source>
</evidence>
<dbReference type="GO" id="GO:0016627">
    <property type="term" value="F:oxidoreductase activity, acting on the CH-CH group of donors"/>
    <property type="evidence" value="ECO:0007669"/>
    <property type="project" value="InterPro"/>
</dbReference>
<evidence type="ECO:0000259" key="7">
    <source>
        <dbReference type="Pfam" id="PF02544"/>
    </source>
</evidence>
<dbReference type="PROSITE" id="PS50244">
    <property type="entry name" value="S5A_REDUCTASE"/>
    <property type="match status" value="1"/>
</dbReference>
<evidence type="ECO:0000313" key="8">
    <source>
        <dbReference type="EMBL" id="KAJ3731477.1"/>
    </source>
</evidence>
<evidence type="ECO:0000256" key="3">
    <source>
        <dbReference type="ARBA" id="ARBA00022692"/>
    </source>
</evidence>
<accession>A0AA38N029</accession>
<comment type="caution">
    <text evidence="8">The sequence shown here is derived from an EMBL/GenBank/DDBJ whole genome shotgun (WGS) entry which is preliminary data.</text>
</comment>
<dbReference type="PANTHER" id="PTHR10556">
    <property type="entry name" value="3-OXO-5-ALPHA-STEROID 4-DEHYDROGENASE"/>
    <property type="match status" value="1"/>
</dbReference>
<evidence type="ECO:0000256" key="1">
    <source>
        <dbReference type="ARBA" id="ARBA00004141"/>
    </source>
</evidence>
<dbReference type="AlphaFoldDB" id="A0AA38N029"/>
<dbReference type="EMBL" id="JANVFO010000030">
    <property type="protein sequence ID" value="KAJ3731477.1"/>
    <property type="molecule type" value="Genomic_DNA"/>
</dbReference>
<keyword evidence="4 6" id="KW-1133">Transmembrane helix</keyword>
<dbReference type="Pfam" id="PF02544">
    <property type="entry name" value="Steroid_dh"/>
    <property type="match status" value="2"/>
</dbReference>
<evidence type="ECO:0000256" key="2">
    <source>
        <dbReference type="ARBA" id="ARBA00007742"/>
    </source>
</evidence>
<feature type="transmembrane region" description="Helical" evidence="6">
    <location>
        <begin position="158"/>
        <end position="175"/>
    </location>
</feature>
<protein>
    <recommendedName>
        <fullName evidence="7">3-oxo-5-alpha-steroid 4-dehydrogenase C-terminal domain-containing protein</fullName>
    </recommendedName>
</protein>
<keyword evidence="5 6" id="KW-0472">Membrane</keyword>
<evidence type="ECO:0000256" key="4">
    <source>
        <dbReference type="ARBA" id="ARBA00022989"/>
    </source>
</evidence>
<organism evidence="8 9">
    <name type="scientific">Lentinula guzmanii</name>
    <dbReference type="NCBI Taxonomy" id="2804957"/>
    <lineage>
        <taxon>Eukaryota</taxon>
        <taxon>Fungi</taxon>
        <taxon>Dikarya</taxon>
        <taxon>Basidiomycota</taxon>
        <taxon>Agaricomycotina</taxon>
        <taxon>Agaricomycetes</taxon>
        <taxon>Agaricomycetidae</taxon>
        <taxon>Agaricales</taxon>
        <taxon>Marasmiineae</taxon>
        <taxon>Omphalotaceae</taxon>
        <taxon>Lentinula</taxon>
    </lineage>
</organism>